<dbReference type="Gene3D" id="1.10.1040.10">
    <property type="entry name" value="N-(1-d-carboxylethyl)-l-norvaline Dehydrogenase, domain 2"/>
    <property type="match status" value="1"/>
</dbReference>
<gene>
    <name evidence="3" type="ORF">EW146_g917</name>
</gene>
<evidence type="ECO:0000313" key="4">
    <source>
        <dbReference type="Proteomes" id="UP000310158"/>
    </source>
</evidence>
<sequence length="368" mass="40498">MSALAAVSRTRASIQSLNASRSAGPSIVQLQQRRGYAAVKKGKSSKQGTQSFRGGKDDGQGQLTQAKREKKLGAFRPMPSSQLTHKIFESDRLNELRLPPFQPETLTESNAGKAMVLSISDNDPARIFGVPKNVLVEARPISNICYKLQAASQQSSENNRLVFYGSSGCGKSFLLLQGVQYAKSMNWIVLYIPRAINLVNSTSTYTYDLRTQTYLQPVFASVASLTRHPLTAVFRLPTTSQPSDVPKSVSQAPLITQNTVPVIRAAMQELLKVGHALGFPDDQSGLPSSVVEATIESTRKLHSVPESKHRPSMLVDIEKGRPIEVEVVLGEVVRMARERGIDIPRIEMLYAMLLVVQNQLLQNSEKRI</sequence>
<dbReference type="EMBL" id="SGPL01000021">
    <property type="protein sequence ID" value="THH20466.1"/>
    <property type="molecule type" value="Genomic_DNA"/>
</dbReference>
<reference evidence="3 4" key="1">
    <citation type="submission" date="2019-02" db="EMBL/GenBank/DDBJ databases">
        <title>Genome sequencing of the rare red list fungi Bondarzewia mesenterica.</title>
        <authorList>
            <person name="Buettner E."/>
            <person name="Kellner H."/>
        </authorList>
    </citation>
    <scope>NUCLEOTIDE SEQUENCE [LARGE SCALE GENOMIC DNA]</scope>
    <source>
        <strain evidence="3 4">DSM 108281</strain>
    </source>
</reference>
<evidence type="ECO:0000313" key="3">
    <source>
        <dbReference type="EMBL" id="THH20466.1"/>
    </source>
</evidence>
<protein>
    <recommendedName>
        <fullName evidence="2">Ketopantoate reductase C-terminal domain-containing protein</fullName>
    </recommendedName>
</protein>
<comment type="caution">
    <text evidence="3">The sequence shown here is derived from an EMBL/GenBank/DDBJ whole genome shotgun (WGS) entry which is preliminary data.</text>
</comment>
<feature type="domain" description="Ketopantoate reductase C-terminal" evidence="2">
    <location>
        <begin position="257"/>
        <end position="354"/>
    </location>
</feature>
<dbReference type="InterPro" id="IPR013752">
    <property type="entry name" value="KPA_reductase"/>
</dbReference>
<dbReference type="AlphaFoldDB" id="A0A4S4M5F0"/>
<dbReference type="SUPFAM" id="SSF48179">
    <property type="entry name" value="6-phosphogluconate dehydrogenase C-terminal domain-like"/>
    <property type="match status" value="1"/>
</dbReference>
<dbReference type="PANTHER" id="PTHR21708:SF43">
    <property type="entry name" value="KETOPANTOATE REDUCTASE C-TERMINAL DOMAIN-CONTAINING PROTEIN"/>
    <property type="match status" value="1"/>
</dbReference>
<dbReference type="Proteomes" id="UP000310158">
    <property type="component" value="Unassembled WGS sequence"/>
</dbReference>
<accession>A0A4S4M5F0</accession>
<dbReference type="FunFam" id="1.10.1040.10:FF:000017">
    <property type="entry name" value="2-dehydropantoate 2-reductase"/>
    <property type="match status" value="1"/>
</dbReference>
<evidence type="ECO:0000256" key="1">
    <source>
        <dbReference type="SAM" id="MobiDB-lite"/>
    </source>
</evidence>
<proteinExistence type="predicted"/>
<dbReference type="OrthoDB" id="3609at2759"/>
<name>A0A4S4M5F0_9AGAM</name>
<dbReference type="Pfam" id="PF08546">
    <property type="entry name" value="ApbA_C"/>
    <property type="match status" value="1"/>
</dbReference>
<feature type="compositionally biased region" description="Polar residues" evidence="1">
    <location>
        <begin position="10"/>
        <end position="32"/>
    </location>
</feature>
<dbReference type="InterPro" id="IPR051402">
    <property type="entry name" value="KPR-Related"/>
</dbReference>
<evidence type="ECO:0000259" key="2">
    <source>
        <dbReference type="Pfam" id="PF08546"/>
    </source>
</evidence>
<dbReference type="PANTHER" id="PTHR21708">
    <property type="entry name" value="PROBABLE 2-DEHYDROPANTOATE 2-REDUCTASE"/>
    <property type="match status" value="1"/>
</dbReference>
<dbReference type="InterPro" id="IPR019368">
    <property type="entry name" value="Ribosomal_mS29"/>
</dbReference>
<dbReference type="InterPro" id="IPR013328">
    <property type="entry name" value="6PGD_dom2"/>
</dbReference>
<dbReference type="Pfam" id="PF10236">
    <property type="entry name" value="DAP3"/>
    <property type="match status" value="1"/>
</dbReference>
<dbReference type="InterPro" id="IPR008927">
    <property type="entry name" value="6-PGluconate_DH-like_C_sf"/>
</dbReference>
<keyword evidence="4" id="KW-1185">Reference proteome</keyword>
<feature type="region of interest" description="Disordered" evidence="1">
    <location>
        <begin position="1"/>
        <end position="63"/>
    </location>
</feature>
<organism evidence="3 4">
    <name type="scientific">Bondarzewia mesenterica</name>
    <dbReference type="NCBI Taxonomy" id="1095465"/>
    <lineage>
        <taxon>Eukaryota</taxon>
        <taxon>Fungi</taxon>
        <taxon>Dikarya</taxon>
        <taxon>Basidiomycota</taxon>
        <taxon>Agaricomycotina</taxon>
        <taxon>Agaricomycetes</taxon>
        <taxon>Russulales</taxon>
        <taxon>Bondarzewiaceae</taxon>
        <taxon>Bondarzewia</taxon>
    </lineage>
</organism>
<dbReference type="GO" id="GO:0005737">
    <property type="term" value="C:cytoplasm"/>
    <property type="evidence" value="ECO:0007669"/>
    <property type="project" value="TreeGrafter"/>
</dbReference>